<comment type="similarity">
    <text evidence="2">Belongs to the glycosyl hydrolase 20 family.</text>
</comment>
<evidence type="ECO:0000259" key="7">
    <source>
        <dbReference type="Pfam" id="PF00728"/>
    </source>
</evidence>
<keyword evidence="5" id="KW-0378">Hydrolase</keyword>
<dbReference type="OrthoDB" id="428480at2759"/>
<evidence type="ECO:0000256" key="4">
    <source>
        <dbReference type="ARBA" id="ARBA00022729"/>
    </source>
</evidence>
<gene>
    <name evidence="8" type="ORF">BO71DRAFT_401957</name>
</gene>
<dbReference type="Proteomes" id="UP000247810">
    <property type="component" value="Unassembled WGS sequence"/>
</dbReference>
<dbReference type="InterPro" id="IPR017853">
    <property type="entry name" value="GH"/>
</dbReference>
<dbReference type="PRINTS" id="PR00738">
    <property type="entry name" value="GLHYDRLASE20"/>
</dbReference>
<dbReference type="SUPFAM" id="SSF51445">
    <property type="entry name" value="(Trans)glycosidases"/>
    <property type="match status" value="1"/>
</dbReference>
<evidence type="ECO:0000256" key="1">
    <source>
        <dbReference type="ARBA" id="ARBA00001231"/>
    </source>
</evidence>
<name>A0A319DHV6_9EURO</name>
<sequence>MNPDLYPHRGFMPDTGRKFFPVPAILELLTVLHDHNFNVFHWHIYDAESFPLPWPADGGLTATSMQYSHTAEYYTVEDIQRVIVHAQQLDILGYSETGMPGHCDIWGLWKKELVVGTPDLAHPHAQLDIRPHRRDTNDHIASLVSTVQEYFGTPPLHHFGGDEVAPLWQTGDDNALFASFLHWLRSLCPPHISPILWDDPLTDAGKHIALDPDWIIQTWHPGATSAAMLRRGHRVIVSEADTFYIGKADYGKVTAFAFPHDDTNVLGFEAVWFTSAGDDPWDFRREWVMGPIRAAGEIRRARKDA</sequence>
<dbReference type="EMBL" id="KZ825969">
    <property type="protein sequence ID" value="PYH90763.1"/>
    <property type="molecule type" value="Genomic_DNA"/>
</dbReference>
<comment type="catalytic activity">
    <reaction evidence="1">
        <text>Hydrolysis of terminal non-reducing N-acetyl-D-hexosamine residues in N-acetyl-beta-D-hexosaminides.</text>
        <dbReference type="EC" id="3.2.1.52"/>
    </reaction>
</comment>
<dbReference type="PANTHER" id="PTHR22600">
    <property type="entry name" value="BETA-HEXOSAMINIDASE"/>
    <property type="match status" value="1"/>
</dbReference>
<feature type="domain" description="Glycoside hydrolase family 20 catalytic" evidence="7">
    <location>
        <begin position="6"/>
        <end position="250"/>
    </location>
</feature>
<dbReference type="STRING" id="1448320.A0A319DHV6"/>
<dbReference type="GO" id="GO:0030203">
    <property type="term" value="P:glycosaminoglycan metabolic process"/>
    <property type="evidence" value="ECO:0007669"/>
    <property type="project" value="TreeGrafter"/>
</dbReference>
<dbReference type="GO" id="GO:0005975">
    <property type="term" value="P:carbohydrate metabolic process"/>
    <property type="evidence" value="ECO:0007669"/>
    <property type="project" value="InterPro"/>
</dbReference>
<dbReference type="InterPro" id="IPR025705">
    <property type="entry name" value="Beta_hexosaminidase_sua/sub"/>
</dbReference>
<dbReference type="GO" id="GO:0004563">
    <property type="term" value="F:beta-N-acetylhexosaminidase activity"/>
    <property type="evidence" value="ECO:0007669"/>
    <property type="project" value="UniProtKB-EC"/>
</dbReference>
<dbReference type="GO" id="GO:0016020">
    <property type="term" value="C:membrane"/>
    <property type="evidence" value="ECO:0007669"/>
    <property type="project" value="TreeGrafter"/>
</dbReference>
<accession>A0A319DHV6</accession>
<evidence type="ECO:0000256" key="2">
    <source>
        <dbReference type="ARBA" id="ARBA00006285"/>
    </source>
</evidence>
<proteinExistence type="inferred from homology"/>
<reference evidence="8 9" key="1">
    <citation type="submission" date="2018-02" db="EMBL/GenBank/DDBJ databases">
        <title>The genomes of Aspergillus section Nigri reveals drivers in fungal speciation.</title>
        <authorList>
            <consortium name="DOE Joint Genome Institute"/>
            <person name="Vesth T.C."/>
            <person name="Nybo J."/>
            <person name="Theobald S."/>
            <person name="Brandl J."/>
            <person name="Frisvad J.C."/>
            <person name="Nielsen K.F."/>
            <person name="Lyhne E.K."/>
            <person name="Kogle M.E."/>
            <person name="Kuo A."/>
            <person name="Riley R."/>
            <person name="Clum A."/>
            <person name="Nolan M."/>
            <person name="Lipzen A."/>
            <person name="Salamov A."/>
            <person name="Henrissat B."/>
            <person name="Wiebenga A."/>
            <person name="De vries R.P."/>
            <person name="Grigoriev I.V."/>
            <person name="Mortensen U.H."/>
            <person name="Andersen M.R."/>
            <person name="Baker S.E."/>
        </authorList>
    </citation>
    <scope>NUCLEOTIDE SEQUENCE [LARGE SCALE GENOMIC DNA]</scope>
    <source>
        <strain evidence="8 9">CBS 707.79</strain>
    </source>
</reference>
<evidence type="ECO:0000313" key="9">
    <source>
        <dbReference type="Proteomes" id="UP000247810"/>
    </source>
</evidence>
<organism evidence="8 9">
    <name type="scientific">Aspergillus ellipticus CBS 707.79</name>
    <dbReference type="NCBI Taxonomy" id="1448320"/>
    <lineage>
        <taxon>Eukaryota</taxon>
        <taxon>Fungi</taxon>
        <taxon>Dikarya</taxon>
        <taxon>Ascomycota</taxon>
        <taxon>Pezizomycotina</taxon>
        <taxon>Eurotiomycetes</taxon>
        <taxon>Eurotiomycetidae</taxon>
        <taxon>Eurotiales</taxon>
        <taxon>Aspergillaceae</taxon>
        <taxon>Aspergillus</taxon>
        <taxon>Aspergillus subgen. Circumdati</taxon>
    </lineage>
</organism>
<dbReference type="VEuPathDB" id="FungiDB:BO71DRAFT_401957"/>
<feature type="active site" description="Proton donor" evidence="6">
    <location>
        <position position="163"/>
    </location>
</feature>
<dbReference type="EC" id="3.2.1.52" evidence="3"/>
<dbReference type="Pfam" id="PF00728">
    <property type="entry name" value="Glyco_hydro_20"/>
    <property type="match status" value="1"/>
</dbReference>
<keyword evidence="4" id="KW-0732">Signal</keyword>
<keyword evidence="9" id="KW-1185">Reference proteome</keyword>
<dbReference type="InterPro" id="IPR015883">
    <property type="entry name" value="Glyco_hydro_20_cat"/>
</dbReference>
<dbReference type="PANTHER" id="PTHR22600:SF26">
    <property type="entry name" value="BETA-N-ACETYLHEXOSAMINIDASE"/>
    <property type="match status" value="1"/>
</dbReference>
<protein>
    <recommendedName>
        <fullName evidence="3">beta-N-acetylhexosaminidase</fullName>
        <ecNumber evidence="3">3.2.1.52</ecNumber>
    </recommendedName>
</protein>
<dbReference type="AlphaFoldDB" id="A0A319DHV6"/>
<evidence type="ECO:0000256" key="3">
    <source>
        <dbReference type="ARBA" id="ARBA00012663"/>
    </source>
</evidence>
<evidence type="ECO:0000313" key="8">
    <source>
        <dbReference type="EMBL" id="PYH90763.1"/>
    </source>
</evidence>
<evidence type="ECO:0000256" key="6">
    <source>
        <dbReference type="PIRSR" id="PIRSR625705-1"/>
    </source>
</evidence>
<dbReference type="Gene3D" id="3.20.20.80">
    <property type="entry name" value="Glycosidases"/>
    <property type="match status" value="1"/>
</dbReference>
<evidence type="ECO:0000256" key="5">
    <source>
        <dbReference type="ARBA" id="ARBA00022801"/>
    </source>
</evidence>